<comment type="caution">
    <text evidence="9">The sequence shown here is derived from an EMBL/GenBank/DDBJ whole genome shotgun (WGS) entry which is preliminary data.</text>
</comment>
<evidence type="ECO:0000256" key="1">
    <source>
        <dbReference type="ARBA" id="ARBA00000677"/>
    </source>
</evidence>
<protein>
    <recommendedName>
        <fullName evidence="4 7">Signal peptidase I</fullName>
        <ecNumber evidence="4 7">3.4.21.89</ecNumber>
    </recommendedName>
</protein>
<comment type="subcellular location">
    <subcellularLocation>
        <location evidence="2">Cell membrane</location>
        <topology evidence="2">Single-pass type II membrane protein</topology>
    </subcellularLocation>
    <subcellularLocation>
        <location evidence="7">Membrane</location>
        <topology evidence="7">Single-pass type II membrane protein</topology>
    </subcellularLocation>
</comment>
<dbReference type="Proteomes" id="UP001623661">
    <property type="component" value="Unassembled WGS sequence"/>
</dbReference>
<evidence type="ECO:0000256" key="5">
    <source>
        <dbReference type="ARBA" id="ARBA00022670"/>
    </source>
</evidence>
<dbReference type="InterPro" id="IPR019756">
    <property type="entry name" value="Pept_S26A_signal_pept_1_Ser-AS"/>
</dbReference>
<feature type="domain" description="Peptidase S26" evidence="8">
    <location>
        <begin position="19"/>
        <end position="177"/>
    </location>
</feature>
<dbReference type="EC" id="3.4.21.89" evidence="4 7"/>
<keyword evidence="10" id="KW-1185">Reference proteome</keyword>
<feature type="transmembrane region" description="Helical" evidence="7">
    <location>
        <begin position="21"/>
        <end position="40"/>
    </location>
</feature>
<dbReference type="InterPro" id="IPR000223">
    <property type="entry name" value="Pept_S26A_signal_pept_1"/>
</dbReference>
<evidence type="ECO:0000256" key="7">
    <source>
        <dbReference type="RuleBase" id="RU362042"/>
    </source>
</evidence>
<comment type="similarity">
    <text evidence="3 7">Belongs to the peptidase S26 family.</text>
</comment>
<dbReference type="RefSeq" id="WP_406763864.1">
    <property type="nucleotide sequence ID" value="NZ_JBJHZY010000001.1"/>
</dbReference>
<dbReference type="NCBIfam" id="TIGR02227">
    <property type="entry name" value="sigpep_I_bact"/>
    <property type="match status" value="1"/>
</dbReference>
<comment type="catalytic activity">
    <reaction evidence="1 7">
        <text>Cleavage of hydrophobic, N-terminal signal or leader sequences from secreted and periplasmic proteins.</text>
        <dbReference type="EC" id="3.4.21.89"/>
    </reaction>
</comment>
<dbReference type="InterPro" id="IPR036286">
    <property type="entry name" value="LexA/Signal_pep-like_sf"/>
</dbReference>
<dbReference type="EMBL" id="JBJHZY010000001">
    <property type="protein sequence ID" value="MFL0267257.1"/>
    <property type="molecule type" value="Genomic_DNA"/>
</dbReference>
<evidence type="ECO:0000256" key="2">
    <source>
        <dbReference type="ARBA" id="ARBA00004401"/>
    </source>
</evidence>
<evidence type="ECO:0000259" key="8">
    <source>
        <dbReference type="Pfam" id="PF10502"/>
    </source>
</evidence>
<dbReference type="CDD" id="cd06530">
    <property type="entry name" value="S26_SPase_I"/>
    <property type="match status" value="1"/>
</dbReference>
<sequence length="187" mass="21320">MENDDNIKKKPTKEKSQIKDYIISIVIAILIALTFRNYVFARADVEGESMYSTLNNKDVLFVEKLSLLTHSISKGQIIIFDSQNPTHDIYVKRVIATAGDQIEVKNGKVYINNKEINEPYLDKNIITNPGPFLTENQLYTIKPGYIFVMGDNRGDSVDSRILGPISINDIKGHVILRAYPFNTMRFF</sequence>
<proteinExistence type="inferred from homology"/>
<evidence type="ECO:0000313" key="10">
    <source>
        <dbReference type="Proteomes" id="UP001623661"/>
    </source>
</evidence>
<dbReference type="PRINTS" id="PR00727">
    <property type="entry name" value="LEADERPTASE"/>
</dbReference>
<dbReference type="PANTHER" id="PTHR43390">
    <property type="entry name" value="SIGNAL PEPTIDASE I"/>
    <property type="match status" value="1"/>
</dbReference>
<evidence type="ECO:0000256" key="3">
    <source>
        <dbReference type="ARBA" id="ARBA00009370"/>
    </source>
</evidence>
<name>A0ABW8TT40_9CLOT</name>
<dbReference type="Gene3D" id="2.10.109.10">
    <property type="entry name" value="Umud Fragment, subunit A"/>
    <property type="match status" value="1"/>
</dbReference>
<keyword evidence="7" id="KW-0812">Transmembrane</keyword>
<evidence type="ECO:0000256" key="4">
    <source>
        <dbReference type="ARBA" id="ARBA00013208"/>
    </source>
</evidence>
<dbReference type="Pfam" id="PF10502">
    <property type="entry name" value="Peptidase_S26"/>
    <property type="match status" value="1"/>
</dbReference>
<reference evidence="9 10" key="1">
    <citation type="submission" date="2024-11" db="EMBL/GenBank/DDBJ databases">
        <authorList>
            <person name="Heng Y.C."/>
            <person name="Lim A.C.H."/>
            <person name="Lee J.K.Y."/>
            <person name="Kittelmann S."/>
        </authorList>
    </citation>
    <scope>NUCLEOTIDE SEQUENCE [LARGE SCALE GENOMIC DNA]</scope>
    <source>
        <strain evidence="9 10">WILCCON 0202</strain>
    </source>
</reference>
<gene>
    <name evidence="9" type="primary">lepB</name>
    <name evidence="9" type="ORF">ACJDUH_04000</name>
</gene>
<dbReference type="SUPFAM" id="SSF51306">
    <property type="entry name" value="LexA/Signal peptidase"/>
    <property type="match status" value="1"/>
</dbReference>
<dbReference type="PANTHER" id="PTHR43390:SF1">
    <property type="entry name" value="CHLOROPLAST PROCESSING PEPTIDASE"/>
    <property type="match status" value="1"/>
</dbReference>
<keyword evidence="6 7" id="KW-0378">Hydrolase</keyword>
<dbReference type="GO" id="GO:0009003">
    <property type="term" value="F:signal peptidase activity"/>
    <property type="evidence" value="ECO:0007669"/>
    <property type="project" value="UniProtKB-EC"/>
</dbReference>
<keyword evidence="7" id="KW-0472">Membrane</keyword>
<accession>A0ABW8TT40</accession>
<evidence type="ECO:0000313" key="9">
    <source>
        <dbReference type="EMBL" id="MFL0267257.1"/>
    </source>
</evidence>
<dbReference type="PROSITE" id="PS00761">
    <property type="entry name" value="SPASE_I_3"/>
    <property type="match status" value="1"/>
</dbReference>
<organism evidence="9 10">
    <name type="scientific">Candidatus Clostridium radicumherbarum</name>
    <dbReference type="NCBI Taxonomy" id="3381662"/>
    <lineage>
        <taxon>Bacteria</taxon>
        <taxon>Bacillati</taxon>
        <taxon>Bacillota</taxon>
        <taxon>Clostridia</taxon>
        <taxon>Eubacteriales</taxon>
        <taxon>Clostridiaceae</taxon>
        <taxon>Clostridium</taxon>
    </lineage>
</organism>
<evidence type="ECO:0000256" key="6">
    <source>
        <dbReference type="ARBA" id="ARBA00022801"/>
    </source>
</evidence>
<keyword evidence="5 7" id="KW-0645">Protease</keyword>
<dbReference type="InterPro" id="IPR019758">
    <property type="entry name" value="Pept_S26A_signal_pept_1_CS"/>
</dbReference>
<dbReference type="PROSITE" id="PS00501">
    <property type="entry name" value="SPASE_I_1"/>
    <property type="match status" value="1"/>
</dbReference>
<dbReference type="InterPro" id="IPR019533">
    <property type="entry name" value="Peptidase_S26"/>
</dbReference>
<keyword evidence="7" id="KW-1133">Transmembrane helix</keyword>